<keyword evidence="2" id="KW-0732">Signal</keyword>
<dbReference type="NCBIfam" id="TIGR04183">
    <property type="entry name" value="Por_Secre_tail"/>
    <property type="match status" value="1"/>
</dbReference>
<keyword evidence="6" id="KW-1185">Reference proteome</keyword>
<dbReference type="Proteomes" id="UP000267268">
    <property type="component" value="Chromosome 2"/>
</dbReference>
<feature type="domain" description="CBM-cenC" evidence="3">
    <location>
        <begin position="483"/>
        <end position="591"/>
    </location>
</feature>
<feature type="chain" id="PRO_5018612348" evidence="2">
    <location>
        <begin position="22"/>
        <end position="834"/>
    </location>
</feature>
<dbReference type="GO" id="GO:0000272">
    <property type="term" value="P:polysaccharide catabolic process"/>
    <property type="evidence" value="ECO:0007669"/>
    <property type="project" value="TreeGrafter"/>
</dbReference>
<keyword evidence="1" id="KW-0378">Hydrolase</keyword>
<dbReference type="Pfam" id="PF18962">
    <property type="entry name" value="Por_Secre_tail"/>
    <property type="match status" value="1"/>
</dbReference>
<dbReference type="InterPro" id="IPR017853">
    <property type="entry name" value="GH"/>
</dbReference>
<reference evidence="5 6" key="1">
    <citation type="submission" date="2018-12" db="EMBL/GenBank/DDBJ databases">
        <title>Flammeovirga pectinis sp. nov., isolated from the gut of the Korean scallop, Patinopecten yessoensis.</title>
        <authorList>
            <person name="Bae J.-W."/>
            <person name="Jeong Y.-S."/>
            <person name="Kang W."/>
        </authorList>
    </citation>
    <scope>NUCLEOTIDE SEQUENCE [LARGE SCALE GENOMIC DNA]</scope>
    <source>
        <strain evidence="5 6">L12M1</strain>
    </source>
</reference>
<evidence type="ECO:0000313" key="6">
    <source>
        <dbReference type="Proteomes" id="UP000267268"/>
    </source>
</evidence>
<feature type="domain" description="Secretion system C-terminal sorting" evidence="4">
    <location>
        <begin position="762"/>
        <end position="831"/>
    </location>
</feature>
<evidence type="ECO:0000259" key="4">
    <source>
        <dbReference type="Pfam" id="PF18962"/>
    </source>
</evidence>
<evidence type="ECO:0000256" key="2">
    <source>
        <dbReference type="SAM" id="SignalP"/>
    </source>
</evidence>
<dbReference type="PANTHER" id="PTHR43576:SF2">
    <property type="entry name" value="INTRACELLULAR EXO-ALPHA-L-ARABINOFURANOSIDASE 2"/>
    <property type="match status" value="1"/>
</dbReference>
<name>A0A3Q9FTM5_9BACT</name>
<evidence type="ECO:0000256" key="1">
    <source>
        <dbReference type="ARBA" id="ARBA00022801"/>
    </source>
</evidence>
<evidence type="ECO:0000259" key="3">
    <source>
        <dbReference type="Pfam" id="PF02018"/>
    </source>
</evidence>
<dbReference type="SUPFAM" id="SSF49785">
    <property type="entry name" value="Galactose-binding domain-like"/>
    <property type="match status" value="2"/>
</dbReference>
<dbReference type="PANTHER" id="PTHR43576">
    <property type="entry name" value="ALPHA-L-ARABINOFURANOSIDASE C-RELATED"/>
    <property type="match status" value="1"/>
</dbReference>
<dbReference type="EMBL" id="CP034563">
    <property type="protein sequence ID" value="AZQ64768.1"/>
    <property type="molecule type" value="Genomic_DNA"/>
</dbReference>
<dbReference type="Gene3D" id="3.20.20.80">
    <property type="entry name" value="Glycosidases"/>
    <property type="match status" value="1"/>
</dbReference>
<feature type="signal peptide" evidence="2">
    <location>
        <begin position="1"/>
        <end position="21"/>
    </location>
</feature>
<dbReference type="RefSeq" id="WP_126618810.1">
    <property type="nucleotide sequence ID" value="NZ_CP034563.1"/>
</dbReference>
<gene>
    <name evidence="5" type="ORF">EI427_21320</name>
</gene>
<dbReference type="InterPro" id="IPR003305">
    <property type="entry name" value="CenC_carb-bd"/>
</dbReference>
<proteinExistence type="predicted"/>
<dbReference type="KEGG" id="fll:EI427_21320"/>
<dbReference type="InterPro" id="IPR008979">
    <property type="entry name" value="Galactose-bd-like_sf"/>
</dbReference>
<dbReference type="SUPFAM" id="SSF51445">
    <property type="entry name" value="(Trans)glycosidases"/>
    <property type="match status" value="1"/>
</dbReference>
<protein>
    <submittedName>
        <fullName evidence="5">T9SS type A sorting domain-containing protein</fullName>
    </submittedName>
</protein>
<dbReference type="AlphaFoldDB" id="A0A3Q9FTM5"/>
<feature type="domain" description="CBM-cenC" evidence="3">
    <location>
        <begin position="615"/>
        <end position="727"/>
    </location>
</feature>
<dbReference type="Pfam" id="PF02018">
    <property type="entry name" value="CBM_4_9"/>
    <property type="match status" value="2"/>
</dbReference>
<sequence>MIKITITLLLLSIWAIFPAFAQVQISIDSYQKKHTIHPMIQGHGLVYSEEADSIYADGSVAQLYQDIGAGFLRWPGGTVATMYHWNDLSGVGWVDNWNPNYNRSSDADPSEYMDLDEYITLTNTAGTEPMLGINMSSGLEWDREEEALQEAMDMIQYCIDQNFDVRYFYLDNETYHHGNGYNKDANGNGGEWTPSLYAQQVNIYAEAIKALVPNAKLIANWTDKVRTNTANYTTIINLCGHNIDYIDVHWYWKWGIATWEAWKEKTPMQNETEWYDGGTFVEEIEFFNNLAASLGKPHIKLAALEWNVAPGDYNHNPTHTQFRNTLIQAEMQMQFMQGGIELASMWTTQWSGSSTSDFQALLNSDDNYTASPSAKMFELYKHAIDGDLVQSSSSDGKIMNATIIKENKAYIYLLNKNDTDKNAEFTIDGNTILSVHESVRFDDPGEISNISLWQGTSGSYQATLRANTLTMVVFNLEEQAETNGLINGDFENGLNNWTLWNNPTTSTDAFEGNSAFKMVDKGSAYQWVTVSPSTTYTLSAYVKTSDASKRVVLGVANEENVNIDTKDIYDTEYTLQNIMFTTDQNTRSVKVWTWQPPSDGASVFVDQMVLKRTSYVLNADFEKGLLNWDYYGGTTTETATPFEGTTSLKIDGTGGTSQFFKTKANTTYEITFYAKVEDPSLSARLHVKNSAGSKYFEQHIYDTEFTQYSIKFTTDANDEDSKIGFWRPKDANGGAWLDNVSIQEIGNGSRLNQQIESTNVKVYPNPSSDFVTIKSSNTESKVSLIMYNTTGQPLLSDTFIGNYTLSVTNLNKGVYILLITDQSGNQEQVKLLVE</sequence>
<dbReference type="Gene3D" id="2.60.120.260">
    <property type="entry name" value="Galactose-binding domain-like"/>
    <property type="match status" value="2"/>
</dbReference>
<dbReference type="GO" id="GO:0016798">
    <property type="term" value="F:hydrolase activity, acting on glycosyl bonds"/>
    <property type="evidence" value="ECO:0007669"/>
    <property type="project" value="InterPro"/>
</dbReference>
<evidence type="ECO:0000313" key="5">
    <source>
        <dbReference type="EMBL" id="AZQ64768.1"/>
    </source>
</evidence>
<organism evidence="5 6">
    <name type="scientific">Flammeovirga pectinis</name>
    <dbReference type="NCBI Taxonomy" id="2494373"/>
    <lineage>
        <taxon>Bacteria</taxon>
        <taxon>Pseudomonadati</taxon>
        <taxon>Bacteroidota</taxon>
        <taxon>Cytophagia</taxon>
        <taxon>Cytophagales</taxon>
        <taxon>Flammeovirgaceae</taxon>
        <taxon>Flammeovirga</taxon>
    </lineage>
</organism>
<dbReference type="InterPro" id="IPR026444">
    <property type="entry name" value="Secre_tail"/>
</dbReference>
<dbReference type="OrthoDB" id="9758333at2"/>
<accession>A0A3Q9FTM5</accession>